<dbReference type="Proteomes" id="UP000002899">
    <property type="component" value="Chromosome IV"/>
</dbReference>
<evidence type="ECO:0000256" key="1">
    <source>
        <dbReference type="PROSITE-ProRule" id="PRU00339"/>
    </source>
</evidence>
<dbReference type="Gene3D" id="1.25.40.10">
    <property type="entry name" value="Tetratricopeptide repeat domain"/>
    <property type="match status" value="1"/>
</dbReference>
<sequence>MCSYDISKSYDHPLFLDELPTSSTNDAIEALKLIHSENETPESIAMHYNDLAKEYLTDRYSGYLKNALSCYTKGIESDPNDTKLLSILYSNRAFIYIKLGKFVESVTDCKKAIELDPNNSKGYYRGASGSVKLGLYKQGLHFCQLYIDKFGNITDTAFLSLYNEILSTIKTKRSNEYCVSHNEHKKVINVPYSLPEGVDCVNYTRDGVLHFSSLFIYDEIGVIDYISDMSDTDTLQMHLDVMFKDNNFEGMKFDKNVVAYLEIPGDKLIHINTSTQICKALKGVTGRYDVLPVHILKDQNNNDKLEKLLGHFSIIG</sequence>
<dbReference type="PROSITE" id="PS50005">
    <property type="entry name" value="TPR"/>
    <property type="match status" value="1"/>
</dbReference>
<gene>
    <name evidence="2" type="ORF">BmR1_04g06025</name>
</gene>
<reference evidence="2 3" key="1">
    <citation type="journal article" date="2012" name="Nucleic Acids Res.">
        <title>Sequencing of the smallest Apicomplexan genome from the human pathogen Babesia microti.</title>
        <authorList>
            <person name="Cornillot E."/>
            <person name="Hadj-Kaddour K."/>
            <person name="Dassouli A."/>
            <person name="Noel B."/>
            <person name="Ranwez V."/>
            <person name="Vacherie B."/>
            <person name="Augagneur Y."/>
            <person name="Bres V."/>
            <person name="Duclos A."/>
            <person name="Randazzo S."/>
            <person name="Carcy B."/>
            <person name="Debierre-Grockiego F."/>
            <person name="Delbecq S."/>
            <person name="Moubri-Menage K."/>
            <person name="Shams-Eldin H."/>
            <person name="Usmani-Brown S."/>
            <person name="Bringaud F."/>
            <person name="Wincker P."/>
            <person name="Vivares C.P."/>
            <person name="Schwarz R.T."/>
            <person name="Schetters T.P."/>
            <person name="Krause P.J."/>
            <person name="Gorenflot A."/>
            <person name="Berry V."/>
            <person name="Barbe V."/>
            <person name="Ben Mamoun C."/>
        </authorList>
    </citation>
    <scope>NUCLEOTIDE SEQUENCE [LARGE SCALE GENOMIC DNA]</scope>
    <source>
        <strain evidence="2 3">RI</strain>
    </source>
</reference>
<dbReference type="GO" id="GO:0006457">
    <property type="term" value="P:protein folding"/>
    <property type="evidence" value="ECO:0007669"/>
    <property type="project" value="TreeGrafter"/>
</dbReference>
<dbReference type="InterPro" id="IPR019734">
    <property type="entry name" value="TPR_rpt"/>
</dbReference>
<feature type="repeat" description="TPR" evidence="1">
    <location>
        <begin position="86"/>
        <end position="119"/>
    </location>
</feature>
<dbReference type="VEuPathDB" id="PiroplasmaDB:BmR1_04g06025"/>
<keyword evidence="3" id="KW-1185">Reference proteome</keyword>
<reference evidence="2 3" key="2">
    <citation type="journal article" date="2013" name="PLoS ONE">
        <title>Whole genome mapping and re-organization of the nuclear and mitochondrial genomes of Babesia microti isolates.</title>
        <authorList>
            <person name="Cornillot E."/>
            <person name="Dassouli A."/>
            <person name="Garg A."/>
            <person name="Pachikara N."/>
            <person name="Randazzo S."/>
            <person name="Depoix D."/>
            <person name="Carcy B."/>
            <person name="Delbecq S."/>
            <person name="Frutos R."/>
            <person name="Silva J.C."/>
            <person name="Sutton R."/>
            <person name="Krause P.J."/>
            <person name="Mamoun C.B."/>
        </authorList>
    </citation>
    <scope>NUCLEOTIDE SEQUENCE [LARGE SCALE GENOMIC DNA]</scope>
    <source>
        <strain evidence="2 3">RI</strain>
    </source>
</reference>
<organism evidence="2 3">
    <name type="scientific">Babesia microti (strain RI)</name>
    <dbReference type="NCBI Taxonomy" id="1133968"/>
    <lineage>
        <taxon>Eukaryota</taxon>
        <taxon>Sar</taxon>
        <taxon>Alveolata</taxon>
        <taxon>Apicomplexa</taxon>
        <taxon>Aconoidasida</taxon>
        <taxon>Piroplasmida</taxon>
        <taxon>Babesiidae</taxon>
        <taxon>Babesia</taxon>
    </lineage>
</organism>
<evidence type="ECO:0000313" key="3">
    <source>
        <dbReference type="Proteomes" id="UP000002899"/>
    </source>
</evidence>
<dbReference type="SUPFAM" id="SSF48452">
    <property type="entry name" value="TPR-like"/>
    <property type="match status" value="1"/>
</dbReference>
<dbReference type="AlphaFoldDB" id="I7J8H5"/>
<dbReference type="GO" id="GO:0030544">
    <property type="term" value="F:Hsp70 protein binding"/>
    <property type="evidence" value="ECO:0007669"/>
    <property type="project" value="TreeGrafter"/>
</dbReference>
<dbReference type="PANTHER" id="PTHR46035">
    <property type="entry name" value="TETRATRICOPEPTIDE REPEAT PROTEIN 4"/>
    <property type="match status" value="1"/>
</dbReference>
<dbReference type="SMART" id="SM00028">
    <property type="entry name" value="TPR"/>
    <property type="match status" value="2"/>
</dbReference>
<dbReference type="GeneID" id="24425850"/>
<dbReference type="RefSeq" id="XP_012649811.1">
    <property type="nucleotide sequence ID" value="XM_012794357.1"/>
</dbReference>
<accession>I7J8H5</accession>
<dbReference type="GO" id="GO:0005634">
    <property type="term" value="C:nucleus"/>
    <property type="evidence" value="ECO:0007669"/>
    <property type="project" value="TreeGrafter"/>
</dbReference>
<dbReference type="Pfam" id="PF00515">
    <property type="entry name" value="TPR_1"/>
    <property type="match status" value="1"/>
</dbReference>
<dbReference type="EMBL" id="LN871599">
    <property type="protein sequence ID" value="CCF75403.1"/>
    <property type="molecule type" value="Genomic_DNA"/>
</dbReference>
<reference evidence="2 3" key="3">
    <citation type="journal article" date="2016" name="Sci. Rep.">
        <title>Genome-wide diversity and gene expression profiling of Babesia microti isolates identify polymorphic genes that mediate host-pathogen interactions.</title>
        <authorList>
            <person name="Silva J.C."/>
            <person name="Cornillot E."/>
            <person name="McCracken C."/>
            <person name="Usmani-Brown S."/>
            <person name="Dwivedi A."/>
            <person name="Ifeonu O.O."/>
            <person name="Crabtree J."/>
            <person name="Gotia H.T."/>
            <person name="Virji A.Z."/>
            <person name="Reynes C."/>
            <person name="Colinge J."/>
            <person name="Kumar V."/>
            <person name="Lawres L."/>
            <person name="Pazzi J.E."/>
            <person name="Pablo J.V."/>
            <person name="Hung C."/>
            <person name="Brancato J."/>
            <person name="Kumari P."/>
            <person name="Orvis J."/>
            <person name="Tretina K."/>
            <person name="Chibucos M."/>
            <person name="Ott S."/>
            <person name="Sadzewicz L."/>
            <person name="Sengamalay N."/>
            <person name="Shetty A.C."/>
            <person name="Su Q."/>
            <person name="Tallon L."/>
            <person name="Fraser C.M."/>
            <person name="Frutos R."/>
            <person name="Molina D.M."/>
            <person name="Krause P.J."/>
            <person name="Ben Mamoun C."/>
        </authorList>
    </citation>
    <scope>NUCLEOTIDE SEQUENCE [LARGE SCALE GENOMIC DNA]</scope>
    <source>
        <strain evidence="2 3">RI</strain>
    </source>
</reference>
<dbReference type="KEGG" id="bmic:BmR1_04g06025"/>
<dbReference type="InterPro" id="IPR011990">
    <property type="entry name" value="TPR-like_helical_dom_sf"/>
</dbReference>
<evidence type="ECO:0000313" key="2">
    <source>
        <dbReference type="EMBL" id="CCF75403.1"/>
    </source>
</evidence>
<dbReference type="GO" id="GO:0005829">
    <property type="term" value="C:cytosol"/>
    <property type="evidence" value="ECO:0007669"/>
    <property type="project" value="TreeGrafter"/>
</dbReference>
<dbReference type="GO" id="GO:0051879">
    <property type="term" value="F:Hsp90 protein binding"/>
    <property type="evidence" value="ECO:0007669"/>
    <property type="project" value="TreeGrafter"/>
</dbReference>
<proteinExistence type="predicted"/>
<dbReference type="OrthoDB" id="420195at2759"/>
<keyword evidence="1" id="KW-0802">TPR repeat</keyword>
<protein>
    <submittedName>
        <fullName evidence="2">Tetratricopeptide repeat protein 4 homolog</fullName>
    </submittedName>
</protein>
<dbReference type="PANTHER" id="PTHR46035:SF1">
    <property type="entry name" value="TETRATRICOPEPTIDE REPEAT PROTEIN 4"/>
    <property type="match status" value="1"/>
</dbReference>
<name>I7J8H5_BABMR</name>